<dbReference type="CDD" id="cd04301">
    <property type="entry name" value="NAT_SF"/>
    <property type="match status" value="1"/>
</dbReference>
<evidence type="ECO:0000256" key="1">
    <source>
        <dbReference type="ARBA" id="ARBA00022679"/>
    </source>
</evidence>
<sequence>MIELRAFEPADAATIVSWIDGLDTLVTWSGSVGFTWPFDAGQLLGFQAANPTRRFLVAADAAGSPVGSLTLRPDSDHSVRLGLVLVSPAARGRGHGRAMVEAALGTAFADPGVPRVTLGVFAHNGGARRLYERLGFRQESVDERVTQVGDQWWSLVSMSLSRETWRGE</sequence>
<evidence type="ECO:0000313" key="5">
    <source>
        <dbReference type="Proteomes" id="UP001500902"/>
    </source>
</evidence>
<proteinExistence type="predicted"/>
<dbReference type="InterPro" id="IPR050832">
    <property type="entry name" value="Bact_Acetyltransf"/>
</dbReference>
<reference evidence="5" key="1">
    <citation type="journal article" date="2019" name="Int. J. Syst. Evol. Microbiol.">
        <title>The Global Catalogue of Microorganisms (GCM) 10K type strain sequencing project: providing services to taxonomists for standard genome sequencing and annotation.</title>
        <authorList>
            <consortium name="The Broad Institute Genomics Platform"/>
            <consortium name="The Broad Institute Genome Sequencing Center for Infectious Disease"/>
            <person name="Wu L."/>
            <person name="Ma J."/>
        </authorList>
    </citation>
    <scope>NUCLEOTIDE SEQUENCE [LARGE SCALE GENOMIC DNA]</scope>
    <source>
        <strain evidence="5">JCM 16904</strain>
    </source>
</reference>
<gene>
    <name evidence="4" type="ORF">GCM10022224_049790</name>
</gene>
<dbReference type="PANTHER" id="PTHR43877">
    <property type="entry name" value="AMINOALKYLPHOSPHONATE N-ACETYLTRANSFERASE-RELATED-RELATED"/>
    <property type="match status" value="1"/>
</dbReference>
<dbReference type="SUPFAM" id="SSF55729">
    <property type="entry name" value="Acyl-CoA N-acyltransferases (Nat)"/>
    <property type="match status" value="1"/>
</dbReference>
<keyword evidence="1" id="KW-0808">Transferase</keyword>
<dbReference type="RefSeq" id="WP_344882622.1">
    <property type="nucleotide sequence ID" value="NZ_BAAAZP010000091.1"/>
</dbReference>
<feature type="domain" description="N-acetyltransferase" evidence="3">
    <location>
        <begin position="2"/>
        <end position="163"/>
    </location>
</feature>
<dbReference type="EMBL" id="BAAAZP010000091">
    <property type="protein sequence ID" value="GAA3679599.1"/>
    <property type="molecule type" value="Genomic_DNA"/>
</dbReference>
<evidence type="ECO:0000313" key="4">
    <source>
        <dbReference type="EMBL" id="GAA3679599.1"/>
    </source>
</evidence>
<dbReference type="PROSITE" id="PS51186">
    <property type="entry name" value="GNAT"/>
    <property type="match status" value="1"/>
</dbReference>
<dbReference type="PANTHER" id="PTHR43877:SF2">
    <property type="entry name" value="AMINOALKYLPHOSPHONATE N-ACETYLTRANSFERASE-RELATED"/>
    <property type="match status" value="1"/>
</dbReference>
<dbReference type="Pfam" id="PF00583">
    <property type="entry name" value="Acetyltransf_1"/>
    <property type="match status" value="1"/>
</dbReference>
<keyword evidence="5" id="KW-1185">Reference proteome</keyword>
<keyword evidence="2" id="KW-0012">Acyltransferase</keyword>
<dbReference type="InterPro" id="IPR016181">
    <property type="entry name" value="Acyl_CoA_acyltransferase"/>
</dbReference>
<evidence type="ECO:0000256" key="2">
    <source>
        <dbReference type="ARBA" id="ARBA00023315"/>
    </source>
</evidence>
<comment type="caution">
    <text evidence="4">The sequence shown here is derived from an EMBL/GenBank/DDBJ whole genome shotgun (WGS) entry which is preliminary data.</text>
</comment>
<evidence type="ECO:0000259" key="3">
    <source>
        <dbReference type="PROSITE" id="PS51186"/>
    </source>
</evidence>
<name>A0ABP7C7T0_9ACTN</name>
<accession>A0ABP7C7T0</accession>
<dbReference type="Proteomes" id="UP001500902">
    <property type="component" value="Unassembled WGS sequence"/>
</dbReference>
<dbReference type="Gene3D" id="3.40.630.30">
    <property type="match status" value="1"/>
</dbReference>
<protein>
    <submittedName>
        <fullName evidence="4">GNAT family protein</fullName>
    </submittedName>
</protein>
<organism evidence="4 5">
    <name type="scientific">Nonomuraea antimicrobica</name>
    <dbReference type="NCBI Taxonomy" id="561173"/>
    <lineage>
        <taxon>Bacteria</taxon>
        <taxon>Bacillati</taxon>
        <taxon>Actinomycetota</taxon>
        <taxon>Actinomycetes</taxon>
        <taxon>Streptosporangiales</taxon>
        <taxon>Streptosporangiaceae</taxon>
        <taxon>Nonomuraea</taxon>
    </lineage>
</organism>
<dbReference type="InterPro" id="IPR000182">
    <property type="entry name" value="GNAT_dom"/>
</dbReference>